<name>A0A6A6A7T7_9PLEO</name>
<gene>
    <name evidence="2" type="ORF">P153DRAFT_359079</name>
</gene>
<feature type="chain" id="PRO_5025408790" description="Secreted protein" evidence="1">
    <location>
        <begin position="20"/>
        <end position="112"/>
    </location>
</feature>
<organism evidence="2 3">
    <name type="scientific">Dothidotthia symphoricarpi CBS 119687</name>
    <dbReference type="NCBI Taxonomy" id="1392245"/>
    <lineage>
        <taxon>Eukaryota</taxon>
        <taxon>Fungi</taxon>
        <taxon>Dikarya</taxon>
        <taxon>Ascomycota</taxon>
        <taxon>Pezizomycotina</taxon>
        <taxon>Dothideomycetes</taxon>
        <taxon>Pleosporomycetidae</taxon>
        <taxon>Pleosporales</taxon>
        <taxon>Dothidotthiaceae</taxon>
        <taxon>Dothidotthia</taxon>
    </lineage>
</organism>
<evidence type="ECO:0008006" key="4">
    <source>
        <dbReference type="Google" id="ProtNLM"/>
    </source>
</evidence>
<dbReference type="Proteomes" id="UP000799771">
    <property type="component" value="Unassembled WGS sequence"/>
</dbReference>
<proteinExistence type="predicted"/>
<keyword evidence="1" id="KW-0732">Signal</keyword>
<evidence type="ECO:0000313" key="3">
    <source>
        <dbReference type="Proteomes" id="UP000799771"/>
    </source>
</evidence>
<accession>A0A6A6A7T7</accession>
<protein>
    <recommendedName>
        <fullName evidence="4">Secreted protein</fullName>
    </recommendedName>
</protein>
<sequence>MERWGLLLFLFMIYKVMVCRSPIRFTSNEKDAMAVAVVFWDIAGYYFLQKKGTRSLFVEAGGSVNGCFWKRKRKSRFAKKWSGARAALFIFVEMGCNSDAQIILLETPSWPG</sequence>
<feature type="signal peptide" evidence="1">
    <location>
        <begin position="1"/>
        <end position="19"/>
    </location>
</feature>
<evidence type="ECO:0000313" key="2">
    <source>
        <dbReference type="EMBL" id="KAF2126721.1"/>
    </source>
</evidence>
<dbReference type="GeneID" id="54407274"/>
<evidence type="ECO:0000256" key="1">
    <source>
        <dbReference type="SAM" id="SignalP"/>
    </source>
</evidence>
<dbReference type="EMBL" id="ML977512">
    <property type="protein sequence ID" value="KAF2126721.1"/>
    <property type="molecule type" value="Genomic_DNA"/>
</dbReference>
<dbReference type="AlphaFoldDB" id="A0A6A6A7T7"/>
<keyword evidence="3" id="KW-1185">Reference proteome</keyword>
<reference evidence="2" key="1">
    <citation type="journal article" date="2020" name="Stud. Mycol.">
        <title>101 Dothideomycetes genomes: a test case for predicting lifestyles and emergence of pathogens.</title>
        <authorList>
            <person name="Haridas S."/>
            <person name="Albert R."/>
            <person name="Binder M."/>
            <person name="Bloem J."/>
            <person name="Labutti K."/>
            <person name="Salamov A."/>
            <person name="Andreopoulos B."/>
            <person name="Baker S."/>
            <person name="Barry K."/>
            <person name="Bills G."/>
            <person name="Bluhm B."/>
            <person name="Cannon C."/>
            <person name="Castanera R."/>
            <person name="Culley D."/>
            <person name="Daum C."/>
            <person name="Ezra D."/>
            <person name="Gonzalez J."/>
            <person name="Henrissat B."/>
            <person name="Kuo A."/>
            <person name="Liang C."/>
            <person name="Lipzen A."/>
            <person name="Lutzoni F."/>
            <person name="Magnuson J."/>
            <person name="Mondo S."/>
            <person name="Nolan M."/>
            <person name="Ohm R."/>
            <person name="Pangilinan J."/>
            <person name="Park H.-J."/>
            <person name="Ramirez L."/>
            <person name="Alfaro M."/>
            <person name="Sun H."/>
            <person name="Tritt A."/>
            <person name="Yoshinaga Y."/>
            <person name="Zwiers L.-H."/>
            <person name="Turgeon B."/>
            <person name="Goodwin S."/>
            <person name="Spatafora J."/>
            <person name="Crous P."/>
            <person name="Grigoriev I."/>
        </authorList>
    </citation>
    <scope>NUCLEOTIDE SEQUENCE</scope>
    <source>
        <strain evidence="2">CBS 119687</strain>
    </source>
</reference>
<dbReference type="RefSeq" id="XP_033521113.1">
    <property type="nucleotide sequence ID" value="XM_033666842.1"/>
</dbReference>